<dbReference type="EMBL" id="JOKG01000003">
    <property type="protein sequence ID" value="KEQ13892.1"/>
    <property type="molecule type" value="Genomic_DNA"/>
</dbReference>
<name>A0A081N619_9GAMM</name>
<keyword evidence="3" id="KW-1185">Reference proteome</keyword>
<feature type="region of interest" description="Disordered" evidence="1">
    <location>
        <begin position="119"/>
        <end position="159"/>
    </location>
</feature>
<dbReference type="RefSeq" id="WP_330217125.1">
    <property type="nucleotide sequence ID" value="NZ_JOKG01000003.1"/>
</dbReference>
<dbReference type="Proteomes" id="UP000028006">
    <property type="component" value="Unassembled WGS sequence"/>
</dbReference>
<dbReference type="eggNOG" id="COG2969">
    <property type="taxonomic scope" value="Bacteria"/>
</dbReference>
<evidence type="ECO:0000313" key="3">
    <source>
        <dbReference type="Proteomes" id="UP000028006"/>
    </source>
</evidence>
<dbReference type="PANTHER" id="PTHR37486">
    <property type="entry name" value="STRINGENT STARVATION PROTEIN B"/>
    <property type="match status" value="1"/>
</dbReference>
<sequence length="159" mass="17586">MTMTSSRPYIARALYEWILDNDCTPYILVDAARRGVEVPCEFVKDGQIVLNISPSAVRALQMDNDMITFSGRFGGEALNITVPSDALMAIYARENGQGMVFEVEPQVDEPEEQEAEIGLVEVTSESKPAEVKPADTDQSDESDDKKPKKPGRPHLKVVK</sequence>
<evidence type="ECO:0000313" key="2">
    <source>
        <dbReference type="EMBL" id="KEQ13892.1"/>
    </source>
</evidence>
<dbReference type="PIRSF" id="PIRSF005276">
    <property type="entry name" value="SspB"/>
    <property type="match status" value="1"/>
</dbReference>
<dbReference type="GO" id="GO:0005829">
    <property type="term" value="C:cytosol"/>
    <property type="evidence" value="ECO:0007669"/>
    <property type="project" value="TreeGrafter"/>
</dbReference>
<dbReference type="InterPro" id="IPR007481">
    <property type="entry name" value="SspB"/>
</dbReference>
<gene>
    <name evidence="2" type="ORF">GZ77_16710</name>
</gene>
<proteinExistence type="predicted"/>
<dbReference type="NCBIfam" id="NF008763">
    <property type="entry name" value="PRK11798.1-2"/>
    <property type="match status" value="1"/>
</dbReference>
<dbReference type="GO" id="GO:0045732">
    <property type="term" value="P:positive regulation of protein catabolic process"/>
    <property type="evidence" value="ECO:0007669"/>
    <property type="project" value="TreeGrafter"/>
</dbReference>
<feature type="compositionally biased region" description="Basic residues" evidence="1">
    <location>
        <begin position="147"/>
        <end position="159"/>
    </location>
</feature>
<dbReference type="NCBIfam" id="NF008769">
    <property type="entry name" value="PRK11798.2-5"/>
    <property type="match status" value="1"/>
</dbReference>
<dbReference type="GO" id="GO:0005840">
    <property type="term" value="C:ribosome"/>
    <property type="evidence" value="ECO:0007669"/>
    <property type="project" value="TreeGrafter"/>
</dbReference>
<organism evidence="2 3">
    <name type="scientific">Endozoicomonas montiporae</name>
    <dbReference type="NCBI Taxonomy" id="1027273"/>
    <lineage>
        <taxon>Bacteria</taxon>
        <taxon>Pseudomonadati</taxon>
        <taxon>Pseudomonadota</taxon>
        <taxon>Gammaproteobacteria</taxon>
        <taxon>Oceanospirillales</taxon>
        <taxon>Endozoicomonadaceae</taxon>
        <taxon>Endozoicomonas</taxon>
    </lineage>
</organism>
<reference evidence="2 3" key="1">
    <citation type="submission" date="2014-06" db="EMBL/GenBank/DDBJ databases">
        <title>Whole Genome Sequences of Three Symbiotic Endozoicomonas Bacteria.</title>
        <authorList>
            <person name="Neave M.J."/>
            <person name="Apprill A."/>
            <person name="Voolstra C.R."/>
        </authorList>
    </citation>
    <scope>NUCLEOTIDE SEQUENCE [LARGE SCALE GENOMIC DNA]</scope>
    <source>
        <strain evidence="2 3">LMG 24815</strain>
    </source>
</reference>
<comment type="caution">
    <text evidence="2">The sequence shown here is derived from an EMBL/GenBank/DDBJ whole genome shotgun (WGS) entry which is preliminary data.</text>
</comment>
<dbReference type="InterPro" id="IPR036760">
    <property type="entry name" value="SspB-like_sf"/>
</dbReference>
<dbReference type="Pfam" id="PF04386">
    <property type="entry name" value="SspB"/>
    <property type="match status" value="1"/>
</dbReference>
<protein>
    <submittedName>
        <fullName evidence="2">Peptidase</fullName>
    </submittedName>
</protein>
<dbReference type="AlphaFoldDB" id="A0A081N619"/>
<accession>A0A081N619</accession>
<dbReference type="PANTHER" id="PTHR37486:SF1">
    <property type="entry name" value="STRINGENT STARVATION PROTEIN B"/>
    <property type="match status" value="1"/>
</dbReference>
<dbReference type="SUPFAM" id="SSF101738">
    <property type="entry name" value="SspB-like"/>
    <property type="match status" value="1"/>
</dbReference>
<evidence type="ECO:0000256" key="1">
    <source>
        <dbReference type="SAM" id="MobiDB-lite"/>
    </source>
</evidence>
<dbReference type="Gene3D" id="2.30.30.220">
    <property type="entry name" value="SspB-like"/>
    <property type="match status" value="1"/>
</dbReference>